<organism evidence="1 2">
    <name type="scientific">Luteibacter sahnii</name>
    <dbReference type="NCBI Taxonomy" id="3021977"/>
    <lineage>
        <taxon>Bacteria</taxon>
        <taxon>Pseudomonadati</taxon>
        <taxon>Pseudomonadota</taxon>
        <taxon>Gammaproteobacteria</taxon>
        <taxon>Lysobacterales</taxon>
        <taxon>Rhodanobacteraceae</taxon>
        <taxon>Luteibacter</taxon>
    </lineage>
</organism>
<evidence type="ECO:0008006" key="3">
    <source>
        <dbReference type="Google" id="ProtNLM"/>
    </source>
</evidence>
<keyword evidence="2" id="KW-1185">Reference proteome</keyword>
<proteinExistence type="predicted"/>
<accession>A0ABT6B9D5</accession>
<comment type="caution">
    <text evidence="1">The sequence shown here is derived from an EMBL/GenBank/DDBJ whole genome shotgun (WGS) entry which is preliminary data.</text>
</comment>
<name>A0ABT6B9D5_9GAMM</name>
<dbReference type="Proteomes" id="UP001528850">
    <property type="component" value="Unassembled WGS sequence"/>
</dbReference>
<evidence type="ECO:0000313" key="1">
    <source>
        <dbReference type="EMBL" id="MDF4024677.1"/>
    </source>
</evidence>
<protein>
    <recommendedName>
        <fullName evidence="3">Translation elongation factor EFTu/EF1A C-terminal domain-containing protein</fullName>
    </recommendedName>
</protein>
<dbReference type="EMBL" id="JARJJS010000001">
    <property type="protein sequence ID" value="MDF4024677.1"/>
    <property type="molecule type" value="Genomic_DNA"/>
</dbReference>
<evidence type="ECO:0000313" key="2">
    <source>
        <dbReference type="Proteomes" id="UP001528850"/>
    </source>
</evidence>
<sequence length="96" mass="10747">MRRDADVRIALLPSSEGGPKEPIPVGVYHGLMMFERERGYDFRADILEPFCPGETRELPIAFLSPEEVAPRLVSATRFVVWNGRTIGEGEILASFI</sequence>
<gene>
    <name evidence="1" type="ORF">P3W24_06860</name>
</gene>
<reference evidence="1 2" key="1">
    <citation type="journal article" date="2024" name="Curr. Microbiol.">
        <title>Luteibacter sahnii sp. nov., A Novel Yellow-Colored Xanthomonadin Pigment Producing Probiotic Bacterium from Healthy Rice Seed Microbiome.</title>
        <authorList>
            <person name="Jaiswal G."/>
            <person name="Rana R."/>
            <person name="Nayak P.K."/>
            <person name="Chouhan R."/>
            <person name="Gandhi S.G."/>
            <person name="Patel H.K."/>
            <person name="Patil P.B."/>
        </authorList>
    </citation>
    <scope>NUCLEOTIDE SEQUENCE [LARGE SCALE GENOMIC DNA]</scope>
    <source>
        <strain evidence="1 2">PPL201</strain>
    </source>
</reference>